<keyword evidence="2" id="KW-1185">Reference proteome</keyword>
<gene>
    <name evidence="1" type="ORF">EVAR_66231_1</name>
</gene>
<evidence type="ECO:0000313" key="2">
    <source>
        <dbReference type="Proteomes" id="UP000299102"/>
    </source>
</evidence>
<name>A0A4C1ZSR8_EUMVA</name>
<proteinExistence type="predicted"/>
<evidence type="ECO:0000313" key="1">
    <source>
        <dbReference type="EMBL" id="GBP91961.1"/>
    </source>
</evidence>
<reference evidence="1 2" key="1">
    <citation type="journal article" date="2019" name="Commun. Biol.">
        <title>The bagworm genome reveals a unique fibroin gene that provides high tensile strength.</title>
        <authorList>
            <person name="Kono N."/>
            <person name="Nakamura H."/>
            <person name="Ohtoshi R."/>
            <person name="Tomita M."/>
            <person name="Numata K."/>
            <person name="Arakawa K."/>
        </authorList>
    </citation>
    <scope>NUCLEOTIDE SEQUENCE [LARGE SCALE GENOMIC DNA]</scope>
</reference>
<dbReference type="EMBL" id="BGZK01002227">
    <property type="protein sequence ID" value="GBP91961.1"/>
    <property type="molecule type" value="Genomic_DNA"/>
</dbReference>
<sequence>MGVMKTIADRQQISRLTLNAYTLRAKSKQGVVVAAERKERERRDIGDWRGERNFSDAPVLWKTGDASGMFDITVRAGYSRFMLHLPPSPAPHTCTRHVGEIFALFHVRGSGCYASERRSRGRFQLSSCVFENVHGNRALFEYCKHSNAREN</sequence>
<organism evidence="1 2">
    <name type="scientific">Eumeta variegata</name>
    <name type="common">Bagworm moth</name>
    <name type="synonym">Eumeta japonica</name>
    <dbReference type="NCBI Taxonomy" id="151549"/>
    <lineage>
        <taxon>Eukaryota</taxon>
        <taxon>Metazoa</taxon>
        <taxon>Ecdysozoa</taxon>
        <taxon>Arthropoda</taxon>
        <taxon>Hexapoda</taxon>
        <taxon>Insecta</taxon>
        <taxon>Pterygota</taxon>
        <taxon>Neoptera</taxon>
        <taxon>Endopterygota</taxon>
        <taxon>Lepidoptera</taxon>
        <taxon>Glossata</taxon>
        <taxon>Ditrysia</taxon>
        <taxon>Tineoidea</taxon>
        <taxon>Psychidae</taxon>
        <taxon>Oiketicinae</taxon>
        <taxon>Eumeta</taxon>
    </lineage>
</organism>
<accession>A0A4C1ZSR8</accession>
<dbReference type="AlphaFoldDB" id="A0A4C1ZSR8"/>
<dbReference type="Proteomes" id="UP000299102">
    <property type="component" value="Unassembled WGS sequence"/>
</dbReference>
<comment type="caution">
    <text evidence="1">The sequence shown here is derived from an EMBL/GenBank/DDBJ whole genome shotgun (WGS) entry which is preliminary data.</text>
</comment>
<protein>
    <submittedName>
        <fullName evidence="1">Uncharacterized protein</fullName>
    </submittedName>
</protein>